<keyword evidence="6" id="KW-1185">Reference proteome</keyword>
<feature type="compositionally biased region" description="Polar residues" evidence="4">
    <location>
        <begin position="1"/>
        <end position="15"/>
    </location>
</feature>
<comment type="caution">
    <text evidence="5">The sequence shown here is derived from an EMBL/GenBank/DDBJ whole genome shotgun (WGS) entry which is preliminary data.</text>
</comment>
<dbReference type="AlphaFoldDB" id="A0ABD0Y827"/>
<feature type="region of interest" description="Disordered" evidence="4">
    <location>
        <begin position="78"/>
        <end position="135"/>
    </location>
</feature>
<dbReference type="EMBL" id="JBFDAA010000012">
    <property type="protein sequence ID" value="KAL1123525.1"/>
    <property type="molecule type" value="Genomic_DNA"/>
</dbReference>
<gene>
    <name evidence="5" type="ORF">AAG570_002602</name>
</gene>
<reference evidence="5 6" key="1">
    <citation type="submission" date="2024-07" db="EMBL/GenBank/DDBJ databases">
        <title>Chromosome-level genome assembly of the water stick insect Ranatra chinensis (Heteroptera: Nepidae).</title>
        <authorList>
            <person name="Liu X."/>
        </authorList>
    </citation>
    <scope>NUCLEOTIDE SEQUENCE [LARGE SCALE GENOMIC DNA]</scope>
    <source>
        <strain evidence="5">Cailab_2021Rc</strain>
        <tissue evidence="5">Muscle</tissue>
    </source>
</reference>
<sequence length="135" mass="14867">MAISGNRLTTTNSEQEPTDHVARQVTHSQNIPSKRILINDPSQLPSDFSSTPGGTLYSTTPGGTRIVYERSTLLHLRNSPLARTPPNIPDLPHFLSKDSVSPISKKSPSKQNGVIPHHVNNNKALDDHEQFEIDI</sequence>
<evidence type="ECO:0000313" key="6">
    <source>
        <dbReference type="Proteomes" id="UP001558652"/>
    </source>
</evidence>
<evidence type="ECO:0008006" key="7">
    <source>
        <dbReference type="Google" id="ProtNLM"/>
    </source>
</evidence>
<organism evidence="5 6">
    <name type="scientific">Ranatra chinensis</name>
    <dbReference type="NCBI Taxonomy" id="642074"/>
    <lineage>
        <taxon>Eukaryota</taxon>
        <taxon>Metazoa</taxon>
        <taxon>Ecdysozoa</taxon>
        <taxon>Arthropoda</taxon>
        <taxon>Hexapoda</taxon>
        <taxon>Insecta</taxon>
        <taxon>Pterygota</taxon>
        <taxon>Neoptera</taxon>
        <taxon>Paraneoptera</taxon>
        <taxon>Hemiptera</taxon>
        <taxon>Heteroptera</taxon>
        <taxon>Panheteroptera</taxon>
        <taxon>Nepomorpha</taxon>
        <taxon>Nepidae</taxon>
        <taxon>Ranatrinae</taxon>
        <taxon>Ranatra</taxon>
    </lineage>
</organism>
<protein>
    <recommendedName>
        <fullName evidence="7">Eukaryotic translation initiation factor 4E binding protein</fullName>
    </recommendedName>
</protein>
<dbReference type="PANTHER" id="PTHR12669">
    <property type="entry name" value="EUKARYOTIC TRANSLATION INITIATION FACTOR 4E-BINDING PROTEIN"/>
    <property type="match status" value="1"/>
</dbReference>
<name>A0ABD0Y827_9HEMI</name>
<dbReference type="PANTHER" id="PTHR12669:SF12">
    <property type="entry name" value="EUKARYOTIC TRANSLATION INITIATION FACTOR 4E-BINDING PROTEIN"/>
    <property type="match status" value="1"/>
</dbReference>
<feature type="compositionally biased region" description="Polar residues" evidence="4">
    <location>
        <begin position="40"/>
        <end position="62"/>
    </location>
</feature>
<dbReference type="Proteomes" id="UP001558652">
    <property type="component" value="Unassembled WGS sequence"/>
</dbReference>
<evidence type="ECO:0000256" key="4">
    <source>
        <dbReference type="SAM" id="MobiDB-lite"/>
    </source>
</evidence>
<dbReference type="InterPro" id="IPR008606">
    <property type="entry name" value="EIF4EBP"/>
</dbReference>
<evidence type="ECO:0000256" key="2">
    <source>
        <dbReference type="ARBA" id="ARBA00022845"/>
    </source>
</evidence>
<dbReference type="Pfam" id="PF05456">
    <property type="entry name" value="eIF_4EBP"/>
    <property type="match status" value="1"/>
</dbReference>
<feature type="compositionally biased region" description="Low complexity" evidence="4">
    <location>
        <begin position="97"/>
        <end position="110"/>
    </location>
</feature>
<feature type="region of interest" description="Disordered" evidence="4">
    <location>
        <begin position="1"/>
        <end position="63"/>
    </location>
</feature>
<proteinExistence type="inferred from homology"/>
<keyword evidence="2" id="KW-0810">Translation regulation</keyword>
<comment type="similarity">
    <text evidence="1">Belongs to the eIF4E-binding protein family.</text>
</comment>
<evidence type="ECO:0000256" key="3">
    <source>
        <dbReference type="ARBA" id="ARBA00023193"/>
    </source>
</evidence>
<feature type="compositionally biased region" description="Basic and acidic residues" evidence="4">
    <location>
        <begin position="124"/>
        <end position="135"/>
    </location>
</feature>
<evidence type="ECO:0000256" key="1">
    <source>
        <dbReference type="ARBA" id="ARBA00005480"/>
    </source>
</evidence>
<evidence type="ECO:0000313" key="5">
    <source>
        <dbReference type="EMBL" id="KAL1123525.1"/>
    </source>
</evidence>
<keyword evidence="3" id="KW-0652">Protein synthesis inhibitor</keyword>
<accession>A0ABD0Y827</accession>
<dbReference type="GO" id="GO:0017148">
    <property type="term" value="P:negative regulation of translation"/>
    <property type="evidence" value="ECO:0007669"/>
    <property type="project" value="UniProtKB-KW"/>
</dbReference>